<dbReference type="Proteomes" id="UP000287188">
    <property type="component" value="Unassembled WGS sequence"/>
</dbReference>
<dbReference type="AlphaFoldDB" id="A0A402AJ24"/>
<dbReference type="OrthoDB" id="160555at2"/>
<name>A0A402AJ24_9CHLR</name>
<evidence type="ECO:0000313" key="2">
    <source>
        <dbReference type="Proteomes" id="UP000287188"/>
    </source>
</evidence>
<evidence type="ECO:0000313" key="1">
    <source>
        <dbReference type="EMBL" id="GCE19054.1"/>
    </source>
</evidence>
<protein>
    <submittedName>
        <fullName evidence="1">Uncharacterized protein</fullName>
    </submittedName>
</protein>
<organism evidence="1 2">
    <name type="scientific">Dictyobacter kobayashii</name>
    <dbReference type="NCBI Taxonomy" id="2014872"/>
    <lineage>
        <taxon>Bacteria</taxon>
        <taxon>Bacillati</taxon>
        <taxon>Chloroflexota</taxon>
        <taxon>Ktedonobacteria</taxon>
        <taxon>Ktedonobacterales</taxon>
        <taxon>Dictyobacteraceae</taxon>
        <taxon>Dictyobacter</taxon>
    </lineage>
</organism>
<keyword evidence="2" id="KW-1185">Reference proteome</keyword>
<dbReference type="RefSeq" id="WP_126550793.1">
    <property type="nucleotide sequence ID" value="NZ_BIFS01000001.1"/>
</dbReference>
<dbReference type="EMBL" id="BIFS01000001">
    <property type="protein sequence ID" value="GCE19054.1"/>
    <property type="molecule type" value="Genomic_DNA"/>
</dbReference>
<gene>
    <name evidence="1" type="ORF">KDK_28540</name>
</gene>
<reference evidence="2" key="1">
    <citation type="submission" date="2018-12" db="EMBL/GenBank/DDBJ databases">
        <title>Tengunoibacter tsumagoiensis gen. nov., sp. nov., Dictyobacter kobayashii sp. nov., D. alpinus sp. nov., and D. joshuensis sp. nov. and description of Dictyobacteraceae fam. nov. within the order Ktedonobacterales isolated from Tengu-no-mugimeshi.</title>
        <authorList>
            <person name="Wang C.M."/>
            <person name="Zheng Y."/>
            <person name="Sakai Y."/>
            <person name="Toyoda A."/>
            <person name="Minakuchi Y."/>
            <person name="Abe K."/>
            <person name="Yokota A."/>
            <person name="Yabe S."/>
        </authorList>
    </citation>
    <scope>NUCLEOTIDE SEQUENCE [LARGE SCALE GENOMIC DNA]</scope>
    <source>
        <strain evidence="2">Uno11</strain>
    </source>
</reference>
<accession>A0A402AJ24</accession>
<comment type="caution">
    <text evidence="1">The sequence shown here is derived from an EMBL/GenBank/DDBJ whole genome shotgun (WGS) entry which is preliminary data.</text>
</comment>
<sequence length="270" mass="30831">MDQDKLYTLALRLAIHPGAPNVQDPQLLVERLPDTLPVPLPLPEEYTILGSLVSSPGSMQIFLDIPNTNGEIQDFYQRELPAAGWILPEEDIHMRRGGFIQSRHDLNYLSYTYSNHEWTLTIQTTTTTSRNTDVRLQLYKDELARRQRRRIRRHGPDMFTLFPALTSPQGASQIGGNSGSSGNDVYTTATLKLQEESNIVDVSKHYTDQLLLAGWNPLKDEQSPHSAWSSWHFSDKEGDEWNATFYLFELAEKPHHYQLSLQANLKDINV</sequence>
<proteinExistence type="predicted"/>